<sequence length="107" mass="12324">MVSANIGENSSSPAGCVMDAQDIDAREEEMKARYPHLWEAVTRRVHETEYGGRGMMKNLRKLDDSKAYLAQEILENLDKERLRMTINRTSLMNETFKLLYEGLKKKG</sequence>
<reference evidence="1" key="2">
    <citation type="submission" date="2019-07" db="EMBL/GenBank/DDBJ databases">
        <authorList>
            <person name="Yang Y."/>
            <person name="Bocs S."/>
            <person name="Baudouin L."/>
        </authorList>
    </citation>
    <scope>NUCLEOTIDE SEQUENCE</scope>
    <source>
        <tissue evidence="1">Spear leaf of Hainan Tall coconut</tissue>
    </source>
</reference>
<dbReference type="AlphaFoldDB" id="A0A8K0IHA4"/>
<dbReference type="EMBL" id="CM017879">
    <property type="protein sequence ID" value="KAG1358582.1"/>
    <property type="molecule type" value="Genomic_DNA"/>
</dbReference>
<comment type="caution">
    <text evidence="1">The sequence shown here is derived from an EMBL/GenBank/DDBJ whole genome shotgun (WGS) entry which is preliminary data.</text>
</comment>
<evidence type="ECO:0000313" key="2">
    <source>
        <dbReference type="Proteomes" id="UP000797356"/>
    </source>
</evidence>
<proteinExistence type="predicted"/>
<dbReference type="Proteomes" id="UP000797356">
    <property type="component" value="Chromosome 8"/>
</dbReference>
<keyword evidence="2" id="KW-1185">Reference proteome</keyword>
<reference evidence="1" key="1">
    <citation type="journal article" date="2017" name="Gigascience">
        <title>The genome draft of coconut (Cocos nucifera).</title>
        <authorList>
            <person name="Xiao Y."/>
            <person name="Xu P."/>
            <person name="Fan H."/>
            <person name="Baudouin L."/>
            <person name="Xia W."/>
            <person name="Bocs S."/>
            <person name="Xu J."/>
            <person name="Li Q."/>
            <person name="Guo A."/>
            <person name="Zhou L."/>
            <person name="Li J."/>
            <person name="Wu Y."/>
            <person name="Ma Z."/>
            <person name="Armero A."/>
            <person name="Issali A.E."/>
            <person name="Liu N."/>
            <person name="Peng M."/>
            <person name="Yang Y."/>
        </authorList>
    </citation>
    <scope>NUCLEOTIDE SEQUENCE</scope>
    <source>
        <tissue evidence="1">Spear leaf of Hainan Tall coconut</tissue>
    </source>
</reference>
<organism evidence="1 2">
    <name type="scientific">Cocos nucifera</name>
    <name type="common">Coconut palm</name>
    <dbReference type="NCBI Taxonomy" id="13894"/>
    <lineage>
        <taxon>Eukaryota</taxon>
        <taxon>Viridiplantae</taxon>
        <taxon>Streptophyta</taxon>
        <taxon>Embryophyta</taxon>
        <taxon>Tracheophyta</taxon>
        <taxon>Spermatophyta</taxon>
        <taxon>Magnoliopsida</taxon>
        <taxon>Liliopsida</taxon>
        <taxon>Arecaceae</taxon>
        <taxon>Arecoideae</taxon>
        <taxon>Cocoseae</taxon>
        <taxon>Attaleinae</taxon>
        <taxon>Cocos</taxon>
    </lineage>
</organism>
<evidence type="ECO:0000313" key="1">
    <source>
        <dbReference type="EMBL" id="KAG1358582.1"/>
    </source>
</evidence>
<name>A0A8K0IHA4_COCNU</name>
<dbReference type="OrthoDB" id="661680at2759"/>
<gene>
    <name evidence="1" type="ORF">COCNU_08G000280</name>
</gene>
<accession>A0A8K0IHA4</accession>
<protein>
    <submittedName>
        <fullName evidence="1">Putative STOREKEEPER protein-like</fullName>
    </submittedName>
</protein>